<protein>
    <submittedName>
        <fullName evidence="1">Uncharacterized protein</fullName>
    </submittedName>
</protein>
<sequence>MHQARLLQHHLRRHAHQFAIFAQMFRFAGQADHAHNFAFQAQRQVDPLTNAMQMTRNGIIDVHHAALRED</sequence>
<dbReference type="AlphaFoldDB" id="A0A645IQI8"/>
<dbReference type="EMBL" id="VSSQ01120959">
    <property type="protein sequence ID" value="MPN53638.1"/>
    <property type="molecule type" value="Genomic_DNA"/>
</dbReference>
<gene>
    <name evidence="1" type="ORF">SDC9_201302</name>
</gene>
<reference evidence="1" key="1">
    <citation type="submission" date="2019-08" db="EMBL/GenBank/DDBJ databases">
        <authorList>
            <person name="Kucharzyk K."/>
            <person name="Murdoch R.W."/>
            <person name="Higgins S."/>
            <person name="Loffler F."/>
        </authorList>
    </citation>
    <scope>NUCLEOTIDE SEQUENCE</scope>
</reference>
<accession>A0A645IQI8</accession>
<evidence type="ECO:0000313" key="1">
    <source>
        <dbReference type="EMBL" id="MPN53638.1"/>
    </source>
</evidence>
<comment type="caution">
    <text evidence="1">The sequence shown here is derived from an EMBL/GenBank/DDBJ whole genome shotgun (WGS) entry which is preliminary data.</text>
</comment>
<proteinExistence type="predicted"/>
<name>A0A645IQI8_9ZZZZ</name>
<organism evidence="1">
    <name type="scientific">bioreactor metagenome</name>
    <dbReference type="NCBI Taxonomy" id="1076179"/>
    <lineage>
        <taxon>unclassified sequences</taxon>
        <taxon>metagenomes</taxon>
        <taxon>ecological metagenomes</taxon>
    </lineage>
</organism>